<reference evidence="1" key="1">
    <citation type="journal article" date="2014" name="Front. Microbiol.">
        <title>High frequency of phylogenetically diverse reductive dehalogenase-homologous genes in deep subseafloor sedimentary metagenomes.</title>
        <authorList>
            <person name="Kawai M."/>
            <person name="Futagami T."/>
            <person name="Toyoda A."/>
            <person name="Takaki Y."/>
            <person name="Nishi S."/>
            <person name="Hori S."/>
            <person name="Arai W."/>
            <person name="Tsubouchi T."/>
            <person name="Morono Y."/>
            <person name="Uchiyama I."/>
            <person name="Ito T."/>
            <person name="Fujiyama A."/>
            <person name="Inagaki F."/>
            <person name="Takami H."/>
        </authorList>
    </citation>
    <scope>NUCLEOTIDE SEQUENCE</scope>
    <source>
        <strain evidence="1">Expedition CK06-06</strain>
    </source>
</reference>
<evidence type="ECO:0000313" key="1">
    <source>
        <dbReference type="EMBL" id="GAG50723.1"/>
    </source>
</evidence>
<dbReference type="AlphaFoldDB" id="X0YQK4"/>
<comment type="caution">
    <text evidence="1">The sequence shown here is derived from an EMBL/GenBank/DDBJ whole genome shotgun (WGS) entry which is preliminary data.</text>
</comment>
<accession>X0YQK4</accession>
<protein>
    <submittedName>
        <fullName evidence="1">Uncharacterized protein</fullName>
    </submittedName>
</protein>
<sequence>HNRHLRFMEMYNAARNRVMVRLTPLRRVRDARRYEDEWNR</sequence>
<proteinExistence type="predicted"/>
<dbReference type="EMBL" id="BARS01053331">
    <property type="protein sequence ID" value="GAG50723.1"/>
    <property type="molecule type" value="Genomic_DNA"/>
</dbReference>
<gene>
    <name evidence="1" type="ORF">S01H1_79160</name>
</gene>
<name>X0YQK4_9ZZZZ</name>
<organism evidence="1">
    <name type="scientific">marine sediment metagenome</name>
    <dbReference type="NCBI Taxonomy" id="412755"/>
    <lineage>
        <taxon>unclassified sequences</taxon>
        <taxon>metagenomes</taxon>
        <taxon>ecological metagenomes</taxon>
    </lineage>
</organism>
<feature type="non-terminal residue" evidence="1">
    <location>
        <position position="1"/>
    </location>
</feature>